<protein>
    <submittedName>
        <fullName evidence="2">Uncharacterized protein</fullName>
    </submittedName>
</protein>
<comment type="caution">
    <text evidence="2">The sequence shown here is derived from an EMBL/GenBank/DDBJ whole genome shotgun (WGS) entry which is preliminary data.</text>
</comment>
<dbReference type="Proteomes" id="UP001219525">
    <property type="component" value="Unassembled WGS sequence"/>
</dbReference>
<sequence>MPNNASCPLSTNPVAPHRPDLLALKRQPRDRQPPGTAPPRMNVKSCTCIAQDLRARPAALALATAFTSANGEDGVQSAAAVTCRARAAVAATCREHERHRGRGRAGRQRASGIEGGGVQRGRVWTRVRRVEGTRWRTEACRRAWGMQRARGGGNVQMAWAAERADGTGVKFRGREQRAEGWRAEGAGGVQTGVACKREDVESGDGGGGGVQRAL</sequence>
<evidence type="ECO:0000313" key="3">
    <source>
        <dbReference type="Proteomes" id="UP001219525"/>
    </source>
</evidence>
<organism evidence="2 3">
    <name type="scientific">Mycena pura</name>
    <dbReference type="NCBI Taxonomy" id="153505"/>
    <lineage>
        <taxon>Eukaryota</taxon>
        <taxon>Fungi</taxon>
        <taxon>Dikarya</taxon>
        <taxon>Basidiomycota</taxon>
        <taxon>Agaricomycotina</taxon>
        <taxon>Agaricomycetes</taxon>
        <taxon>Agaricomycetidae</taxon>
        <taxon>Agaricales</taxon>
        <taxon>Marasmiineae</taxon>
        <taxon>Mycenaceae</taxon>
        <taxon>Mycena</taxon>
    </lineage>
</organism>
<feature type="region of interest" description="Disordered" evidence="1">
    <location>
        <begin position="94"/>
        <end position="117"/>
    </location>
</feature>
<reference evidence="2" key="1">
    <citation type="submission" date="2023-03" db="EMBL/GenBank/DDBJ databases">
        <title>Massive genome expansion in bonnet fungi (Mycena s.s.) driven by repeated elements and novel gene families across ecological guilds.</title>
        <authorList>
            <consortium name="Lawrence Berkeley National Laboratory"/>
            <person name="Harder C.B."/>
            <person name="Miyauchi S."/>
            <person name="Viragh M."/>
            <person name="Kuo A."/>
            <person name="Thoen E."/>
            <person name="Andreopoulos B."/>
            <person name="Lu D."/>
            <person name="Skrede I."/>
            <person name="Drula E."/>
            <person name="Henrissat B."/>
            <person name="Morin E."/>
            <person name="Kohler A."/>
            <person name="Barry K."/>
            <person name="LaButti K."/>
            <person name="Morin E."/>
            <person name="Salamov A."/>
            <person name="Lipzen A."/>
            <person name="Mereny Z."/>
            <person name="Hegedus B."/>
            <person name="Baldrian P."/>
            <person name="Stursova M."/>
            <person name="Weitz H."/>
            <person name="Taylor A."/>
            <person name="Grigoriev I.V."/>
            <person name="Nagy L.G."/>
            <person name="Martin F."/>
            <person name="Kauserud H."/>
        </authorList>
    </citation>
    <scope>NUCLEOTIDE SEQUENCE</scope>
    <source>
        <strain evidence="2">9144</strain>
    </source>
</reference>
<gene>
    <name evidence="2" type="ORF">GGX14DRAFT_385981</name>
</gene>
<name>A0AAD7E4R1_9AGAR</name>
<feature type="region of interest" description="Disordered" evidence="1">
    <location>
        <begin position="1"/>
        <end position="43"/>
    </location>
</feature>
<dbReference type="EMBL" id="JARJCW010000003">
    <property type="protein sequence ID" value="KAJ7227267.1"/>
    <property type="molecule type" value="Genomic_DNA"/>
</dbReference>
<dbReference type="AlphaFoldDB" id="A0AAD7E4R1"/>
<proteinExistence type="predicted"/>
<accession>A0AAD7E4R1</accession>
<keyword evidence="3" id="KW-1185">Reference proteome</keyword>
<evidence type="ECO:0000256" key="1">
    <source>
        <dbReference type="SAM" id="MobiDB-lite"/>
    </source>
</evidence>
<evidence type="ECO:0000313" key="2">
    <source>
        <dbReference type="EMBL" id="KAJ7227267.1"/>
    </source>
</evidence>
<feature type="compositionally biased region" description="Polar residues" evidence="1">
    <location>
        <begin position="1"/>
        <end position="13"/>
    </location>
</feature>